<accession>A0A2X1PQJ0</accession>
<name>A0A2X1PQJ0_HAEIF</name>
<organism evidence="1 2">
    <name type="scientific">Haemophilus influenzae</name>
    <dbReference type="NCBI Taxonomy" id="727"/>
    <lineage>
        <taxon>Bacteria</taxon>
        <taxon>Pseudomonadati</taxon>
        <taxon>Pseudomonadota</taxon>
        <taxon>Gammaproteobacteria</taxon>
        <taxon>Pasteurellales</taxon>
        <taxon>Pasteurellaceae</taxon>
        <taxon>Haemophilus</taxon>
    </lineage>
</organism>
<dbReference type="EMBL" id="UASK01000011">
    <property type="protein sequence ID" value="SPX43139.1"/>
    <property type="molecule type" value="Genomic_DNA"/>
</dbReference>
<proteinExistence type="predicted"/>
<sequence>MIETDSPWQHEGFESAGISEQLLAVLQKLAELKSLPLHSVQNQLFLNTQQFLSIIRSKNEYRNYPCLPHSNKIVL</sequence>
<evidence type="ECO:0000313" key="1">
    <source>
        <dbReference type="EMBL" id="SPX43139.1"/>
    </source>
</evidence>
<dbReference type="Gene3D" id="3.20.20.140">
    <property type="entry name" value="Metal-dependent hydrolases"/>
    <property type="match status" value="1"/>
</dbReference>
<reference evidence="1 2" key="1">
    <citation type="submission" date="2018-06" db="EMBL/GenBank/DDBJ databases">
        <authorList>
            <consortium name="Pathogen Informatics"/>
            <person name="Doyle S."/>
        </authorList>
    </citation>
    <scope>NUCLEOTIDE SEQUENCE [LARGE SCALE GENOMIC DNA]</scope>
    <source>
        <strain evidence="1 2">NCTC11872</strain>
    </source>
</reference>
<evidence type="ECO:0000313" key="2">
    <source>
        <dbReference type="Proteomes" id="UP000249936"/>
    </source>
</evidence>
<dbReference type="AlphaFoldDB" id="A0A2X1PQJ0"/>
<dbReference type="Proteomes" id="UP000249936">
    <property type="component" value="Unassembled WGS sequence"/>
</dbReference>
<protein>
    <submittedName>
        <fullName evidence="1">Deoxyribonuclease</fullName>
    </submittedName>
</protein>
<gene>
    <name evidence="1" type="ORF">NCTC11872_02794</name>
</gene>